<dbReference type="PANTHER" id="PTHR43124:SF5">
    <property type="entry name" value="PURINE RIBONUCLEOSIDE EFFLUX PUMP NEPI"/>
    <property type="match status" value="1"/>
</dbReference>
<comment type="caution">
    <text evidence="8">The sequence shown here is derived from an EMBL/GenBank/DDBJ whole genome shotgun (WGS) entry which is preliminary data.</text>
</comment>
<sequence>MDLRTIRMSTITASAVPNRDAAAPGAWSAVLALSLCVATLIASEFMPVSLLSPIAADLHLTEGQAGQAISVSGAFAVLASLFSASLTRGVDRRHVVLGFTALLVVSGLTVCLAPNQAVLMGGRALLGIAIGGFWSMSTAIVMRLLPRDLVPQGLAFLNAGNAIAATVSAPLGSFLGASVGWRWAFFLVVPLAVVAFVWQWMRLPSLPARNTGTGVASVFGLLARPSVTLGMAGILMLFAGQFALFTYLRPFLEGVTHLDIATLSSMLLAMGLAGVAGTWTIGRLLRTRLFGLLIAIPLAMAAVAVALMAVGAHAVPTAFLLVAWGFFGTAAPVGWGTWLARTLPDEAEAGGGLQVAVIQLAITAGAASGGFLFDALGWQASFGLAATLLCLSAFFAALAWRSAGSVQP</sequence>
<feature type="transmembrane region" description="Helical" evidence="6">
    <location>
        <begin position="379"/>
        <end position="400"/>
    </location>
</feature>
<dbReference type="InterPro" id="IPR011701">
    <property type="entry name" value="MFS"/>
</dbReference>
<evidence type="ECO:0000313" key="8">
    <source>
        <dbReference type="EMBL" id="GGE22321.1"/>
    </source>
</evidence>
<dbReference type="GO" id="GO:0005886">
    <property type="term" value="C:plasma membrane"/>
    <property type="evidence" value="ECO:0007669"/>
    <property type="project" value="UniProtKB-SubCell"/>
</dbReference>
<evidence type="ECO:0000256" key="1">
    <source>
        <dbReference type="ARBA" id="ARBA00004651"/>
    </source>
</evidence>
<evidence type="ECO:0000256" key="2">
    <source>
        <dbReference type="ARBA" id="ARBA00022475"/>
    </source>
</evidence>
<keyword evidence="5 6" id="KW-0472">Membrane</keyword>
<dbReference type="Gene3D" id="1.20.1250.20">
    <property type="entry name" value="MFS general substrate transporter like domains"/>
    <property type="match status" value="1"/>
</dbReference>
<dbReference type="Proteomes" id="UP000644699">
    <property type="component" value="Unassembled WGS sequence"/>
</dbReference>
<evidence type="ECO:0000256" key="6">
    <source>
        <dbReference type="SAM" id="Phobius"/>
    </source>
</evidence>
<dbReference type="InterPro" id="IPR036259">
    <property type="entry name" value="MFS_trans_sf"/>
</dbReference>
<dbReference type="PROSITE" id="PS50850">
    <property type="entry name" value="MFS"/>
    <property type="match status" value="1"/>
</dbReference>
<proteinExistence type="predicted"/>
<gene>
    <name evidence="8" type="ORF">GCM10011390_47100</name>
</gene>
<dbReference type="AlphaFoldDB" id="A0A917ECH5"/>
<reference evidence="8" key="1">
    <citation type="journal article" date="2014" name="Int. J. Syst. Evol. Microbiol.">
        <title>Complete genome sequence of Corynebacterium casei LMG S-19264T (=DSM 44701T), isolated from a smear-ripened cheese.</title>
        <authorList>
            <consortium name="US DOE Joint Genome Institute (JGI-PGF)"/>
            <person name="Walter F."/>
            <person name="Albersmeier A."/>
            <person name="Kalinowski J."/>
            <person name="Ruckert C."/>
        </authorList>
    </citation>
    <scope>NUCLEOTIDE SEQUENCE</scope>
    <source>
        <strain evidence="8">CGMCC 1.15367</strain>
    </source>
</reference>
<comment type="subcellular location">
    <subcellularLocation>
        <location evidence="1">Cell membrane</location>
        <topology evidence="1">Multi-pass membrane protein</topology>
    </subcellularLocation>
</comment>
<evidence type="ECO:0000256" key="5">
    <source>
        <dbReference type="ARBA" id="ARBA00023136"/>
    </source>
</evidence>
<feature type="transmembrane region" description="Helical" evidence="6">
    <location>
        <begin position="181"/>
        <end position="201"/>
    </location>
</feature>
<feature type="transmembrane region" description="Helical" evidence="6">
    <location>
        <begin position="227"/>
        <end position="248"/>
    </location>
</feature>
<feature type="transmembrane region" description="Helical" evidence="6">
    <location>
        <begin position="260"/>
        <end position="282"/>
    </location>
</feature>
<dbReference type="PANTHER" id="PTHR43124">
    <property type="entry name" value="PURINE EFFLUX PUMP PBUE"/>
    <property type="match status" value="1"/>
</dbReference>
<keyword evidence="2" id="KW-1003">Cell membrane</keyword>
<keyword evidence="4 6" id="KW-1133">Transmembrane helix</keyword>
<evidence type="ECO:0000259" key="7">
    <source>
        <dbReference type="PROSITE" id="PS50850"/>
    </source>
</evidence>
<feature type="domain" description="Major facilitator superfamily (MFS) profile" evidence="7">
    <location>
        <begin position="1"/>
        <end position="404"/>
    </location>
</feature>
<dbReference type="EMBL" id="BMIQ01000010">
    <property type="protein sequence ID" value="GGE22321.1"/>
    <property type="molecule type" value="Genomic_DNA"/>
</dbReference>
<feature type="transmembrane region" description="Helical" evidence="6">
    <location>
        <begin position="352"/>
        <end position="373"/>
    </location>
</feature>
<feature type="transmembrane region" description="Helical" evidence="6">
    <location>
        <begin position="124"/>
        <end position="142"/>
    </location>
</feature>
<dbReference type="InterPro" id="IPR020846">
    <property type="entry name" value="MFS_dom"/>
</dbReference>
<feature type="transmembrane region" description="Helical" evidence="6">
    <location>
        <begin position="96"/>
        <end position="118"/>
    </location>
</feature>
<accession>A0A917ECH5</accession>
<feature type="transmembrane region" description="Helical" evidence="6">
    <location>
        <begin position="65"/>
        <end position="84"/>
    </location>
</feature>
<dbReference type="GO" id="GO:0022857">
    <property type="term" value="F:transmembrane transporter activity"/>
    <property type="evidence" value="ECO:0007669"/>
    <property type="project" value="InterPro"/>
</dbReference>
<feature type="transmembrane region" description="Helical" evidence="6">
    <location>
        <begin position="289"/>
        <end position="312"/>
    </location>
</feature>
<organism evidence="8 9">
    <name type="scientific">Aureimonas endophytica</name>
    <dbReference type="NCBI Taxonomy" id="2027858"/>
    <lineage>
        <taxon>Bacteria</taxon>
        <taxon>Pseudomonadati</taxon>
        <taxon>Pseudomonadota</taxon>
        <taxon>Alphaproteobacteria</taxon>
        <taxon>Hyphomicrobiales</taxon>
        <taxon>Aurantimonadaceae</taxon>
        <taxon>Aureimonas</taxon>
    </lineage>
</organism>
<dbReference type="SUPFAM" id="SSF103473">
    <property type="entry name" value="MFS general substrate transporter"/>
    <property type="match status" value="1"/>
</dbReference>
<evidence type="ECO:0000256" key="3">
    <source>
        <dbReference type="ARBA" id="ARBA00022692"/>
    </source>
</evidence>
<keyword evidence="3 6" id="KW-0812">Transmembrane</keyword>
<evidence type="ECO:0000313" key="9">
    <source>
        <dbReference type="Proteomes" id="UP000644699"/>
    </source>
</evidence>
<keyword evidence="9" id="KW-1185">Reference proteome</keyword>
<reference evidence="8" key="2">
    <citation type="submission" date="2020-09" db="EMBL/GenBank/DDBJ databases">
        <authorList>
            <person name="Sun Q."/>
            <person name="Zhou Y."/>
        </authorList>
    </citation>
    <scope>NUCLEOTIDE SEQUENCE</scope>
    <source>
        <strain evidence="8">CGMCC 1.15367</strain>
    </source>
</reference>
<feature type="transmembrane region" description="Helical" evidence="6">
    <location>
        <begin position="21"/>
        <end position="45"/>
    </location>
</feature>
<name>A0A917ECH5_9HYPH</name>
<dbReference type="InterPro" id="IPR050189">
    <property type="entry name" value="MFS_Efflux_Transporters"/>
</dbReference>
<protein>
    <submittedName>
        <fullName evidence="8">MFS transporter</fullName>
    </submittedName>
</protein>
<dbReference type="Pfam" id="PF07690">
    <property type="entry name" value="MFS_1"/>
    <property type="match status" value="1"/>
</dbReference>
<evidence type="ECO:0000256" key="4">
    <source>
        <dbReference type="ARBA" id="ARBA00022989"/>
    </source>
</evidence>
<dbReference type="CDD" id="cd17324">
    <property type="entry name" value="MFS_NepI_like"/>
    <property type="match status" value="1"/>
</dbReference>
<feature type="transmembrane region" description="Helical" evidence="6">
    <location>
        <begin position="318"/>
        <end position="340"/>
    </location>
</feature>
<feature type="transmembrane region" description="Helical" evidence="6">
    <location>
        <begin position="154"/>
        <end position="175"/>
    </location>
</feature>